<protein>
    <submittedName>
        <fullName evidence="1">Uncharacterized protein</fullName>
    </submittedName>
</protein>
<gene>
    <name evidence="1" type="ORF">K1T71_006053</name>
</gene>
<proteinExistence type="predicted"/>
<organism evidence="1 2">
    <name type="scientific">Dendrolimus kikuchii</name>
    <dbReference type="NCBI Taxonomy" id="765133"/>
    <lineage>
        <taxon>Eukaryota</taxon>
        <taxon>Metazoa</taxon>
        <taxon>Ecdysozoa</taxon>
        <taxon>Arthropoda</taxon>
        <taxon>Hexapoda</taxon>
        <taxon>Insecta</taxon>
        <taxon>Pterygota</taxon>
        <taxon>Neoptera</taxon>
        <taxon>Endopterygota</taxon>
        <taxon>Lepidoptera</taxon>
        <taxon>Glossata</taxon>
        <taxon>Ditrysia</taxon>
        <taxon>Bombycoidea</taxon>
        <taxon>Lasiocampidae</taxon>
        <taxon>Dendrolimus</taxon>
    </lineage>
</organism>
<accession>A0ACC1D2X1</accession>
<dbReference type="EMBL" id="CM034396">
    <property type="protein sequence ID" value="KAJ0178230.1"/>
    <property type="molecule type" value="Genomic_DNA"/>
</dbReference>
<reference evidence="1 2" key="1">
    <citation type="journal article" date="2021" name="Front. Genet.">
        <title>Chromosome-Level Genome Assembly Reveals Significant Gene Expansion in the Toll and IMD Signaling Pathways of Dendrolimus kikuchii.</title>
        <authorList>
            <person name="Zhou J."/>
            <person name="Wu P."/>
            <person name="Xiong Z."/>
            <person name="Liu N."/>
            <person name="Zhao N."/>
            <person name="Ji M."/>
            <person name="Qiu Y."/>
            <person name="Yang B."/>
        </authorList>
    </citation>
    <scope>NUCLEOTIDE SEQUENCE [LARGE SCALE GENOMIC DNA]</scope>
    <source>
        <strain evidence="1">Ann1</strain>
    </source>
</reference>
<comment type="caution">
    <text evidence="1">The sequence shown here is derived from an EMBL/GenBank/DDBJ whole genome shotgun (WGS) entry which is preliminary data.</text>
</comment>
<keyword evidence="2" id="KW-1185">Reference proteome</keyword>
<evidence type="ECO:0000313" key="2">
    <source>
        <dbReference type="Proteomes" id="UP000824533"/>
    </source>
</evidence>
<name>A0ACC1D2X1_9NEOP</name>
<sequence>MKIAVEGCAHGELERIYECIETLQEREGIQLDLLICCGDFQSVRNSDDLKAMAVPEKYQHICSFYKYYSGEKRAPILTIFIGGNHEASNYLQELPYGGWVAPNIYYLGRAGVIKFGNLRIGGISGIYKGRDYNQGLWECVPYNQNSLRTVYHIRSFDVFRLSQMKKKIQVMLSHDWPRGITDYGDKNNLLRRKPFLRDDIESNQLGSVPAEKLLHTLKPDYWFAAHLHCQFAALVKHDDENETKFLALDKCLPKRRHLQVLDIPEDYDGDLKLKYDLEWLAVLKSTNHLLTVKNIDCYMPGPGGNERYDFTPTEYEKDAIAQHLGTLLIDENDFVKTAPVYNPGAPKNYPTEPIMNPQTVKLCEKLGIDDPVQVLMARSGRIMKNQIFDDENKSLENIRTPIKCTKLSLPAPVTPSENNSDLIASQELLEESCSTLDNTSLDSECSTPSTVFKKTFKRRNISIYNTSEGEDSEVLSNSLTDLDSPHANKLLCKNS</sequence>
<evidence type="ECO:0000313" key="1">
    <source>
        <dbReference type="EMBL" id="KAJ0178230.1"/>
    </source>
</evidence>
<dbReference type="Proteomes" id="UP000824533">
    <property type="component" value="Linkage Group LG10"/>
</dbReference>